<protein>
    <recommendedName>
        <fullName evidence="4">Phage holin family protein</fullName>
    </recommendedName>
</protein>
<comment type="caution">
    <text evidence="2">The sequence shown here is derived from an EMBL/GenBank/DDBJ whole genome shotgun (WGS) entry which is preliminary data.</text>
</comment>
<sequence>MKLLLRWFINAAAIIIIASYLPGLAVSGFYAALVTALILGLVNALIRPVVLFFTLPVNILTLGLFTFVVNALMLWLVSSIVKGFYVAGFASAFWAALILWLVSWFTNVLLKKNR</sequence>
<dbReference type="EMBL" id="MFRE01000009">
    <property type="protein sequence ID" value="OGH94364.1"/>
    <property type="molecule type" value="Genomic_DNA"/>
</dbReference>
<evidence type="ECO:0008006" key="4">
    <source>
        <dbReference type="Google" id="ProtNLM"/>
    </source>
</evidence>
<dbReference type="Proteomes" id="UP000178254">
    <property type="component" value="Unassembled WGS sequence"/>
</dbReference>
<evidence type="ECO:0000256" key="1">
    <source>
        <dbReference type="SAM" id="Phobius"/>
    </source>
</evidence>
<reference evidence="2 3" key="1">
    <citation type="journal article" date="2016" name="Nat. Commun.">
        <title>Thousands of microbial genomes shed light on interconnected biogeochemical processes in an aquifer system.</title>
        <authorList>
            <person name="Anantharaman K."/>
            <person name="Brown C.T."/>
            <person name="Hug L.A."/>
            <person name="Sharon I."/>
            <person name="Castelle C.J."/>
            <person name="Probst A.J."/>
            <person name="Thomas B.C."/>
            <person name="Singh A."/>
            <person name="Wilkins M.J."/>
            <person name="Karaoz U."/>
            <person name="Brodie E.L."/>
            <person name="Williams K.H."/>
            <person name="Hubbard S.S."/>
            <person name="Banfield J.F."/>
        </authorList>
    </citation>
    <scope>NUCLEOTIDE SEQUENCE [LARGE SCALE GENOMIC DNA]</scope>
</reference>
<keyword evidence="1" id="KW-0472">Membrane</keyword>
<dbReference type="PANTHER" id="PTHR37309">
    <property type="entry name" value="SLR0284 PROTEIN"/>
    <property type="match status" value="1"/>
</dbReference>
<dbReference type="STRING" id="1798709.A2538_00985"/>
<accession>A0A1F6PEJ3</accession>
<proteinExistence type="predicted"/>
<dbReference type="PANTHER" id="PTHR37309:SF1">
    <property type="entry name" value="SLR0284 PROTEIN"/>
    <property type="match status" value="1"/>
</dbReference>
<dbReference type="InterPro" id="IPR007165">
    <property type="entry name" value="Phage_holin_4_2"/>
</dbReference>
<feature type="transmembrane region" description="Helical" evidence="1">
    <location>
        <begin position="58"/>
        <end position="78"/>
    </location>
</feature>
<name>A0A1F6PEJ3_9BACT</name>
<feature type="transmembrane region" description="Helical" evidence="1">
    <location>
        <begin position="7"/>
        <end position="23"/>
    </location>
</feature>
<evidence type="ECO:0000313" key="2">
    <source>
        <dbReference type="EMBL" id="OGH94364.1"/>
    </source>
</evidence>
<dbReference type="AlphaFoldDB" id="A0A1F6PEJ3"/>
<dbReference type="Pfam" id="PF04020">
    <property type="entry name" value="Phage_holin_4_2"/>
    <property type="match status" value="1"/>
</dbReference>
<feature type="transmembrane region" description="Helical" evidence="1">
    <location>
        <begin position="84"/>
        <end position="110"/>
    </location>
</feature>
<gene>
    <name evidence="2" type="ORF">A2538_00985</name>
</gene>
<keyword evidence="1" id="KW-1133">Transmembrane helix</keyword>
<evidence type="ECO:0000313" key="3">
    <source>
        <dbReference type="Proteomes" id="UP000178254"/>
    </source>
</evidence>
<feature type="transmembrane region" description="Helical" evidence="1">
    <location>
        <begin position="29"/>
        <end position="46"/>
    </location>
</feature>
<organism evidence="2 3">
    <name type="scientific">Candidatus Magasanikbacteria bacterium RIFOXYD2_FULL_41_14</name>
    <dbReference type="NCBI Taxonomy" id="1798709"/>
    <lineage>
        <taxon>Bacteria</taxon>
        <taxon>Candidatus Magasanikiibacteriota</taxon>
    </lineage>
</organism>
<keyword evidence="1" id="KW-0812">Transmembrane</keyword>